<feature type="transmembrane region" description="Helical" evidence="1">
    <location>
        <begin position="30"/>
        <end position="51"/>
    </location>
</feature>
<protein>
    <submittedName>
        <fullName evidence="2">Uncharacterized protein</fullName>
    </submittedName>
</protein>
<organism evidence="2 3">
    <name type="scientific">Penicillium nalgiovense</name>
    <dbReference type="NCBI Taxonomy" id="60175"/>
    <lineage>
        <taxon>Eukaryota</taxon>
        <taxon>Fungi</taxon>
        <taxon>Dikarya</taxon>
        <taxon>Ascomycota</taxon>
        <taxon>Pezizomycotina</taxon>
        <taxon>Eurotiomycetes</taxon>
        <taxon>Eurotiomycetidae</taxon>
        <taxon>Eurotiales</taxon>
        <taxon>Aspergillaceae</taxon>
        <taxon>Penicillium</taxon>
    </lineage>
</organism>
<keyword evidence="1" id="KW-1133">Transmembrane helix</keyword>
<gene>
    <name evidence="2" type="ORF">PENNAL_c0048G02952</name>
</gene>
<keyword evidence="1" id="KW-0812">Transmembrane</keyword>
<dbReference type="AlphaFoldDB" id="A0A1V6XYB6"/>
<comment type="caution">
    <text evidence="2">The sequence shown here is derived from an EMBL/GenBank/DDBJ whole genome shotgun (WGS) entry which is preliminary data.</text>
</comment>
<name>A0A1V6XYB6_PENNA</name>
<evidence type="ECO:0000313" key="3">
    <source>
        <dbReference type="Proteomes" id="UP000191691"/>
    </source>
</evidence>
<accession>A0A1V6XYB6</accession>
<dbReference type="Proteomes" id="UP000191691">
    <property type="component" value="Unassembled WGS sequence"/>
</dbReference>
<dbReference type="EMBL" id="MOOB01000048">
    <property type="protein sequence ID" value="OQE80134.1"/>
    <property type="molecule type" value="Genomic_DNA"/>
</dbReference>
<evidence type="ECO:0000313" key="2">
    <source>
        <dbReference type="EMBL" id="OQE80134.1"/>
    </source>
</evidence>
<keyword evidence="1" id="KW-0472">Membrane</keyword>
<sequence length="68" mass="7811">MPSESKLAVPTVRVLHEYCRAKDESDRRAALIFAAKVLLALAGIRLAVRFLNGGVDLFWWWLTQRVER</sequence>
<reference evidence="3" key="1">
    <citation type="journal article" date="2017" name="Nat. Microbiol.">
        <title>Global analysis of biosynthetic gene clusters reveals vast potential of secondary metabolite production in Penicillium species.</title>
        <authorList>
            <person name="Nielsen J.C."/>
            <person name="Grijseels S."/>
            <person name="Prigent S."/>
            <person name="Ji B."/>
            <person name="Dainat J."/>
            <person name="Nielsen K.F."/>
            <person name="Frisvad J.C."/>
            <person name="Workman M."/>
            <person name="Nielsen J."/>
        </authorList>
    </citation>
    <scope>NUCLEOTIDE SEQUENCE [LARGE SCALE GENOMIC DNA]</scope>
    <source>
        <strain evidence="3">IBT 13039</strain>
    </source>
</reference>
<proteinExistence type="predicted"/>
<evidence type="ECO:0000256" key="1">
    <source>
        <dbReference type="SAM" id="Phobius"/>
    </source>
</evidence>
<keyword evidence="3" id="KW-1185">Reference proteome</keyword>